<dbReference type="GO" id="GO:0003723">
    <property type="term" value="F:RNA binding"/>
    <property type="evidence" value="ECO:0007669"/>
    <property type="project" value="InterPro"/>
</dbReference>
<sequence length="342" mass="37955">MTEHQTAQVQQQQYFSYPYPFGFQSVFAQPNIPQAYQASATTSHANPTVYVAISPPRVMSPLRLTSPPPIVMSPPPMAYSPPVNIPPKFIYQTPSAQQTYQQASYGPGKPTGYINGHPTYGNGVYTYNQPTVYQHSQATNAYTQGNTNPTTSLNVTAPQFVYNCQQPSLAQSQINSSQPTQIHPFSSNNTLDISTTAPSIYTPASADIPVYTSDGYTPHPTVTRSTAPTSVSEDIRGPPQKPRQTGYALWVGNLAQDISLIELKDHFADVEVFATTRLVCRLRRSQKPQEKPMISTPEQIALKIRFFILKSLSKEDLLVSVRTRKWSTQPHNQQLLNEAFEA</sequence>
<dbReference type="Proteomes" id="UP000186594">
    <property type="component" value="Unassembled WGS sequence"/>
</dbReference>
<dbReference type="Pfam" id="PF04146">
    <property type="entry name" value="YTH"/>
    <property type="match status" value="1"/>
</dbReference>
<reference evidence="3 4" key="1">
    <citation type="submission" date="2016-04" db="EMBL/GenBank/DDBJ databases">
        <title>Evolutionary innovation and constraint leading to complex multicellularity in the Ascomycota.</title>
        <authorList>
            <person name="Cisse O."/>
            <person name="Nguyen A."/>
            <person name="Hewitt D.A."/>
            <person name="Jedd G."/>
            <person name="Stajich J.E."/>
        </authorList>
    </citation>
    <scope>NUCLEOTIDE SEQUENCE [LARGE SCALE GENOMIC DNA]</scope>
    <source>
        <strain evidence="3 4">DAH-3</strain>
    </source>
</reference>
<evidence type="ECO:0000256" key="1">
    <source>
        <dbReference type="SAM" id="MobiDB-lite"/>
    </source>
</evidence>
<accession>A0A1U7LSA2</accession>
<gene>
    <name evidence="3" type="ORF">NEOLI_004027</name>
</gene>
<organism evidence="3 4">
    <name type="scientific">Neolecta irregularis (strain DAH-3)</name>
    <dbReference type="NCBI Taxonomy" id="1198029"/>
    <lineage>
        <taxon>Eukaryota</taxon>
        <taxon>Fungi</taxon>
        <taxon>Dikarya</taxon>
        <taxon>Ascomycota</taxon>
        <taxon>Taphrinomycotina</taxon>
        <taxon>Neolectales</taxon>
        <taxon>Neolectaceae</taxon>
        <taxon>Neolecta</taxon>
    </lineage>
</organism>
<feature type="domain" description="YTH" evidence="2">
    <location>
        <begin position="304"/>
        <end position="342"/>
    </location>
</feature>
<comment type="caution">
    <text evidence="3">The sequence shown here is derived from an EMBL/GenBank/DDBJ whole genome shotgun (WGS) entry which is preliminary data.</text>
</comment>
<feature type="region of interest" description="Disordered" evidence="1">
    <location>
        <begin position="221"/>
        <end position="243"/>
    </location>
</feature>
<evidence type="ECO:0000313" key="3">
    <source>
        <dbReference type="EMBL" id="OLL25524.1"/>
    </source>
</evidence>
<dbReference type="STRING" id="1198029.A0A1U7LSA2"/>
<dbReference type="PROSITE" id="PS50882">
    <property type="entry name" value="YTH"/>
    <property type="match status" value="1"/>
</dbReference>
<feature type="compositionally biased region" description="Polar residues" evidence="1">
    <location>
        <begin position="221"/>
        <end position="232"/>
    </location>
</feature>
<dbReference type="AlphaFoldDB" id="A0A1U7LSA2"/>
<keyword evidence="4" id="KW-1185">Reference proteome</keyword>
<dbReference type="OrthoDB" id="3440089at2759"/>
<evidence type="ECO:0000259" key="2">
    <source>
        <dbReference type="PROSITE" id="PS50882"/>
    </source>
</evidence>
<protein>
    <recommendedName>
        <fullName evidence="2">YTH domain-containing protein</fullName>
    </recommendedName>
</protein>
<name>A0A1U7LSA2_NEOID</name>
<evidence type="ECO:0000313" key="4">
    <source>
        <dbReference type="Proteomes" id="UP000186594"/>
    </source>
</evidence>
<dbReference type="Gene3D" id="3.10.590.10">
    <property type="entry name" value="ph1033 like domains"/>
    <property type="match status" value="1"/>
</dbReference>
<dbReference type="InterPro" id="IPR007275">
    <property type="entry name" value="YTH_domain"/>
</dbReference>
<proteinExistence type="predicted"/>
<dbReference type="EMBL" id="LXFE01000382">
    <property type="protein sequence ID" value="OLL25524.1"/>
    <property type="molecule type" value="Genomic_DNA"/>
</dbReference>